<dbReference type="InterPro" id="IPR018943">
    <property type="entry name" value="Oligosaccaryltransferase"/>
</dbReference>
<evidence type="ECO:0000256" key="2">
    <source>
        <dbReference type="ARBA" id="ARBA00004643"/>
    </source>
</evidence>
<name>A0A498JHZ9_MALDO</name>
<evidence type="ECO:0000256" key="5">
    <source>
        <dbReference type="ARBA" id="ARBA00022692"/>
    </source>
</evidence>
<comment type="similarity">
    <text evidence="3">Belongs to the OST4 family.</text>
</comment>
<dbReference type="Pfam" id="PF10215">
    <property type="entry name" value="Ost4"/>
    <property type="match status" value="1"/>
</dbReference>
<protein>
    <recommendedName>
        <fullName evidence="13">Dolichyl-diphosphooligosaccharide--protein glycosyltransferase subunit 4</fullName>
    </recommendedName>
</protein>
<keyword evidence="8 10" id="KW-1133">Transmembrane helix</keyword>
<dbReference type="SUPFAM" id="SSF103464">
    <property type="entry name" value="Oligosaccharyltransferase subunit ost4p"/>
    <property type="match status" value="1"/>
</dbReference>
<feature type="transmembrane region" description="Helical" evidence="10">
    <location>
        <begin position="18"/>
        <end position="40"/>
    </location>
</feature>
<feature type="transmembrane region" description="Helical" evidence="10">
    <location>
        <begin position="47"/>
        <end position="70"/>
    </location>
</feature>
<comment type="subcellular location">
    <subcellularLocation>
        <location evidence="2">Endoplasmic reticulum membrane</location>
        <topology evidence="2">Single-pass type III membrane protein</topology>
    </subcellularLocation>
</comment>
<evidence type="ECO:0000256" key="1">
    <source>
        <dbReference type="ARBA" id="ARBA00002791"/>
    </source>
</evidence>
<comment type="subunit">
    <text evidence="4">Component of the oligosaccharyltransferase (OST) complex.</text>
</comment>
<reference evidence="11 12" key="1">
    <citation type="submission" date="2018-10" db="EMBL/GenBank/DDBJ databases">
        <title>A high-quality apple genome assembly.</title>
        <authorList>
            <person name="Hu J."/>
        </authorList>
    </citation>
    <scope>NUCLEOTIDE SEQUENCE [LARGE SCALE GENOMIC DNA]</scope>
    <source>
        <strain evidence="12">cv. HFTH1</strain>
        <tissue evidence="11">Young leaf</tissue>
    </source>
</reference>
<dbReference type="PANTHER" id="PTHR28677">
    <property type="entry name" value="DOLICHYL-DIPHOSPHOOLIGOSACCHARIDE--PROTEIN GLYCOSYLTRANSFERASE SUBUNIT 4A-RELATED"/>
    <property type="match status" value="1"/>
</dbReference>
<dbReference type="GO" id="GO:0005789">
    <property type="term" value="C:endoplasmic reticulum membrane"/>
    <property type="evidence" value="ECO:0007669"/>
    <property type="project" value="UniProtKB-SubCell"/>
</dbReference>
<keyword evidence="5 10" id="KW-0812">Transmembrane</keyword>
<gene>
    <name evidence="11" type="ORF">DVH24_024121</name>
</gene>
<evidence type="ECO:0000256" key="4">
    <source>
        <dbReference type="ARBA" id="ARBA00011157"/>
    </source>
</evidence>
<dbReference type="InterPro" id="IPR044165">
    <property type="entry name" value="OST4_plant"/>
</dbReference>
<proteinExistence type="inferred from homology"/>
<evidence type="ECO:0008006" key="13">
    <source>
        <dbReference type="Google" id="ProtNLM"/>
    </source>
</evidence>
<evidence type="ECO:0000256" key="6">
    <source>
        <dbReference type="ARBA" id="ARBA00022824"/>
    </source>
</evidence>
<dbReference type="PANTHER" id="PTHR28677:SF8">
    <property type="entry name" value="OLIGOSACCARYLTRANSFERASE"/>
    <property type="match status" value="1"/>
</dbReference>
<keyword evidence="7" id="KW-0735">Signal-anchor</keyword>
<accession>A0A498JHZ9</accession>
<organism evidence="11 12">
    <name type="scientific">Malus domestica</name>
    <name type="common">Apple</name>
    <name type="synonym">Pyrus malus</name>
    <dbReference type="NCBI Taxonomy" id="3750"/>
    <lineage>
        <taxon>Eukaryota</taxon>
        <taxon>Viridiplantae</taxon>
        <taxon>Streptophyta</taxon>
        <taxon>Embryophyta</taxon>
        <taxon>Tracheophyta</taxon>
        <taxon>Spermatophyta</taxon>
        <taxon>Magnoliopsida</taxon>
        <taxon>eudicotyledons</taxon>
        <taxon>Gunneridae</taxon>
        <taxon>Pentapetalae</taxon>
        <taxon>rosids</taxon>
        <taxon>fabids</taxon>
        <taxon>Rosales</taxon>
        <taxon>Rosaceae</taxon>
        <taxon>Amygdaloideae</taxon>
        <taxon>Maleae</taxon>
        <taxon>Malus</taxon>
    </lineage>
</organism>
<dbReference type="Proteomes" id="UP000290289">
    <property type="component" value="Chromosome 7"/>
</dbReference>
<comment type="caution">
    <text evidence="11">The sequence shown here is derived from an EMBL/GenBank/DDBJ whole genome shotgun (WGS) entry which is preliminary data.</text>
</comment>
<evidence type="ECO:0000256" key="9">
    <source>
        <dbReference type="ARBA" id="ARBA00023136"/>
    </source>
</evidence>
<evidence type="ECO:0000313" key="11">
    <source>
        <dbReference type="EMBL" id="RXH94437.1"/>
    </source>
</evidence>
<dbReference type="EMBL" id="RDQH01000333">
    <property type="protein sequence ID" value="RXH94437.1"/>
    <property type="molecule type" value="Genomic_DNA"/>
</dbReference>
<keyword evidence="6" id="KW-0256">Endoplasmic reticulum</keyword>
<keyword evidence="9 10" id="KW-0472">Membrane</keyword>
<comment type="function">
    <text evidence="1">Subunit of the oligosaccharyl transferase (OST) complex that catalyzes the initial transfer of a defined glycan (Glc(3)Man(9)GlcNAc(2) in eukaryotes) from the lipid carrier dolichol-pyrophosphate to an asparagine residue within an Asn-X-Ser/Thr consensus motif in nascent polypeptide chains, the first step in protein N-glycosylation. N-glycosylation occurs cotranslationally and the complex associates with the Sec61 complex at the channel-forming translocon complex that mediates protein translocation across the endoplasmic reticulum (ER). All subunits are required for a maximal enzyme activity.</text>
</comment>
<dbReference type="AlphaFoldDB" id="A0A498JHZ9"/>
<evidence type="ECO:0000256" key="8">
    <source>
        <dbReference type="ARBA" id="ARBA00022989"/>
    </source>
</evidence>
<dbReference type="STRING" id="3750.A0A498JHZ9"/>
<keyword evidence="12" id="KW-1185">Reference proteome</keyword>
<sequence length="79" mass="8941">MGVECLLDLLMLFKREKIAGIFTEDGSRIVILIHVILFVFQQMIDDVGLGTVANLLGMFIFFLVIAYHYVTADPKYEGN</sequence>
<evidence type="ECO:0000256" key="3">
    <source>
        <dbReference type="ARBA" id="ARBA00007685"/>
    </source>
</evidence>
<evidence type="ECO:0000256" key="7">
    <source>
        <dbReference type="ARBA" id="ARBA00022968"/>
    </source>
</evidence>
<evidence type="ECO:0000256" key="10">
    <source>
        <dbReference type="SAM" id="Phobius"/>
    </source>
</evidence>
<evidence type="ECO:0000313" key="12">
    <source>
        <dbReference type="Proteomes" id="UP000290289"/>
    </source>
</evidence>
<dbReference type="InterPro" id="IPR036330">
    <property type="entry name" value="Ost4p_sf"/>
</dbReference>